<dbReference type="EMBL" id="KV419394">
    <property type="protein sequence ID" value="KZS99233.1"/>
    <property type="molecule type" value="Genomic_DNA"/>
</dbReference>
<dbReference type="PANTHER" id="PTHR12050">
    <property type="entry name" value="LEPTIN RECEPTOR-RELATED"/>
    <property type="match status" value="1"/>
</dbReference>
<feature type="transmembrane region" description="Helical" evidence="6">
    <location>
        <begin position="33"/>
        <end position="52"/>
    </location>
</feature>
<keyword evidence="5 6" id="KW-0472">Membrane</keyword>
<dbReference type="GO" id="GO:0032511">
    <property type="term" value="P:late endosome to vacuole transport via multivesicular body sorting pathway"/>
    <property type="evidence" value="ECO:0007669"/>
    <property type="project" value="TreeGrafter"/>
</dbReference>
<keyword evidence="4 6" id="KW-1133">Transmembrane helix</keyword>
<feature type="transmembrane region" description="Helical" evidence="6">
    <location>
        <begin position="6"/>
        <end position="26"/>
    </location>
</feature>
<name>A0A165ALS8_9AGAM</name>
<protein>
    <submittedName>
        <fullName evidence="7">Vacuolar protein sorting 55 protein</fullName>
    </submittedName>
</protein>
<dbReference type="Pfam" id="PF04133">
    <property type="entry name" value="Vps55"/>
    <property type="match status" value="1"/>
</dbReference>
<reference evidence="7 8" key="1">
    <citation type="journal article" date="2016" name="Mol. Biol. Evol.">
        <title>Comparative Genomics of Early-Diverging Mushroom-Forming Fungi Provides Insights into the Origins of Lignocellulose Decay Capabilities.</title>
        <authorList>
            <person name="Nagy L.G."/>
            <person name="Riley R."/>
            <person name="Tritt A."/>
            <person name="Adam C."/>
            <person name="Daum C."/>
            <person name="Floudas D."/>
            <person name="Sun H."/>
            <person name="Yadav J.S."/>
            <person name="Pangilinan J."/>
            <person name="Larsson K.H."/>
            <person name="Matsuura K."/>
            <person name="Barry K."/>
            <person name="Labutti K."/>
            <person name="Kuo R."/>
            <person name="Ohm R.A."/>
            <person name="Bhattacharya S.S."/>
            <person name="Shirouzu T."/>
            <person name="Yoshinaga Y."/>
            <person name="Martin F.M."/>
            <person name="Grigoriev I.V."/>
            <person name="Hibbett D.S."/>
        </authorList>
    </citation>
    <scope>NUCLEOTIDE SEQUENCE [LARGE SCALE GENOMIC DNA]</scope>
    <source>
        <strain evidence="7 8">HHB9708</strain>
    </source>
</reference>
<evidence type="ECO:0000256" key="6">
    <source>
        <dbReference type="SAM" id="Phobius"/>
    </source>
</evidence>
<evidence type="ECO:0000256" key="2">
    <source>
        <dbReference type="ARBA" id="ARBA00005645"/>
    </source>
</evidence>
<dbReference type="GO" id="GO:0034424">
    <property type="term" value="C:Vps55/Vps68 complex"/>
    <property type="evidence" value="ECO:0007669"/>
    <property type="project" value="TreeGrafter"/>
</dbReference>
<dbReference type="Proteomes" id="UP000076722">
    <property type="component" value="Unassembled WGS sequence"/>
</dbReference>
<evidence type="ECO:0000313" key="7">
    <source>
        <dbReference type="EMBL" id="KZS99233.1"/>
    </source>
</evidence>
<evidence type="ECO:0000256" key="3">
    <source>
        <dbReference type="ARBA" id="ARBA00022692"/>
    </source>
</evidence>
<evidence type="ECO:0000313" key="8">
    <source>
        <dbReference type="Proteomes" id="UP000076722"/>
    </source>
</evidence>
<accession>A0A165ALS8</accession>
<dbReference type="OrthoDB" id="14246at2759"/>
<dbReference type="InterPro" id="IPR007262">
    <property type="entry name" value="Vps55/LEPROT"/>
</dbReference>
<organism evidence="7 8">
    <name type="scientific">Sistotremastrum niveocremeum HHB9708</name>
    <dbReference type="NCBI Taxonomy" id="1314777"/>
    <lineage>
        <taxon>Eukaryota</taxon>
        <taxon>Fungi</taxon>
        <taxon>Dikarya</taxon>
        <taxon>Basidiomycota</taxon>
        <taxon>Agaricomycotina</taxon>
        <taxon>Agaricomycetes</taxon>
        <taxon>Sistotremastrales</taxon>
        <taxon>Sistotremastraceae</taxon>
        <taxon>Sertulicium</taxon>
        <taxon>Sertulicium niveocremeum</taxon>
    </lineage>
</organism>
<evidence type="ECO:0000256" key="1">
    <source>
        <dbReference type="ARBA" id="ARBA00004141"/>
    </source>
</evidence>
<dbReference type="PROSITE" id="PS51257">
    <property type="entry name" value="PROKAR_LIPOPROTEIN"/>
    <property type="match status" value="1"/>
</dbReference>
<proteinExistence type="inferred from homology"/>
<dbReference type="STRING" id="1314777.A0A165ALS8"/>
<evidence type="ECO:0000256" key="4">
    <source>
        <dbReference type="ARBA" id="ARBA00022989"/>
    </source>
</evidence>
<gene>
    <name evidence="7" type="ORF">SISNIDRAFT_16972</name>
</gene>
<dbReference type="PANTHER" id="PTHR12050:SF0">
    <property type="entry name" value="RH04491P"/>
    <property type="match status" value="1"/>
</dbReference>
<feature type="transmembrane region" description="Helical" evidence="6">
    <location>
        <begin position="72"/>
        <end position="91"/>
    </location>
</feature>
<comment type="similarity">
    <text evidence="2">Belongs to the OB-RGRP/VPS55 family.</text>
</comment>
<keyword evidence="3 6" id="KW-0812">Transmembrane</keyword>
<comment type="subcellular location">
    <subcellularLocation>
        <location evidence="1">Membrane</location>
        <topology evidence="1">Multi-pass membrane protein</topology>
    </subcellularLocation>
</comment>
<sequence>MAIGGIKTVILLSFILAAGFLLVILSCALWSNWLPLLVALTFVLAPLPNAVFAHCAPDALSAEYESSGAIDLGHFLTAVTIVTGFALPGVLAHSEVIRPEACVMSVVGGVLVYGTIIAYSSVFKQETEEF</sequence>
<dbReference type="AlphaFoldDB" id="A0A165ALS8"/>
<feature type="transmembrane region" description="Helical" evidence="6">
    <location>
        <begin position="103"/>
        <end position="122"/>
    </location>
</feature>
<evidence type="ECO:0000256" key="5">
    <source>
        <dbReference type="ARBA" id="ARBA00023136"/>
    </source>
</evidence>
<keyword evidence="8" id="KW-1185">Reference proteome</keyword>